<dbReference type="PROSITE" id="PS50283">
    <property type="entry name" value="NA_SOLUT_SYMP_3"/>
    <property type="match status" value="1"/>
</dbReference>
<feature type="transmembrane region" description="Helical" evidence="10">
    <location>
        <begin position="121"/>
        <end position="143"/>
    </location>
</feature>
<name>A0A3N5DKS1_9ENTR</name>
<evidence type="ECO:0000256" key="9">
    <source>
        <dbReference type="SAM" id="MobiDB-lite"/>
    </source>
</evidence>
<protein>
    <submittedName>
        <fullName evidence="11">Solute:sodium symporter family transporter</fullName>
    </submittedName>
</protein>
<reference evidence="11 12" key="1">
    <citation type="submission" date="2018-11" db="EMBL/GenBank/DDBJ databases">
        <title>Draft genome sequence of Buttiauxella warmboldiae CCUG 35512.</title>
        <authorList>
            <person name="Salva-Serra F."/>
            <person name="Marathe N."/>
            <person name="Moore E."/>
            <person name="Svensson L."/>
            <person name="Engstrom-Jakobsson H."/>
        </authorList>
    </citation>
    <scope>NUCLEOTIDE SEQUENCE [LARGE SCALE GENOMIC DNA]</scope>
    <source>
        <strain evidence="11 12">CCUG 35512</strain>
    </source>
</reference>
<keyword evidence="12" id="KW-1185">Reference proteome</keyword>
<dbReference type="Proteomes" id="UP000268615">
    <property type="component" value="Unassembled WGS sequence"/>
</dbReference>
<dbReference type="OrthoDB" id="9814523at2"/>
<evidence type="ECO:0000256" key="10">
    <source>
        <dbReference type="SAM" id="Phobius"/>
    </source>
</evidence>
<keyword evidence="5" id="KW-0915">Sodium</keyword>
<evidence type="ECO:0000313" key="12">
    <source>
        <dbReference type="Proteomes" id="UP000268615"/>
    </source>
</evidence>
<accession>A0A3N5DKS1</accession>
<dbReference type="CDD" id="cd10328">
    <property type="entry name" value="SLC5sbd_YidK"/>
    <property type="match status" value="1"/>
</dbReference>
<feature type="transmembrane region" description="Helical" evidence="10">
    <location>
        <begin position="411"/>
        <end position="430"/>
    </location>
</feature>
<gene>
    <name evidence="11" type="ORF">EHN07_06230</name>
</gene>
<feature type="transmembrane region" description="Helical" evidence="10">
    <location>
        <begin position="328"/>
        <end position="348"/>
    </location>
</feature>
<feature type="transmembrane region" description="Helical" evidence="10">
    <location>
        <begin position="36"/>
        <end position="58"/>
    </location>
</feature>
<feature type="transmembrane region" description="Helical" evidence="10">
    <location>
        <begin position="163"/>
        <end position="185"/>
    </location>
</feature>
<evidence type="ECO:0000256" key="4">
    <source>
        <dbReference type="ARBA" id="ARBA00022989"/>
    </source>
</evidence>
<evidence type="ECO:0000256" key="2">
    <source>
        <dbReference type="ARBA" id="ARBA00006434"/>
    </source>
</evidence>
<comment type="similarity">
    <text evidence="2 8">Belongs to the sodium:solute symporter (SSF) (TC 2.A.21) family.</text>
</comment>
<keyword evidence="7" id="KW-0739">Sodium transport</keyword>
<keyword evidence="7" id="KW-0406">Ion transport</keyword>
<feature type="compositionally biased region" description="Polar residues" evidence="9">
    <location>
        <begin position="581"/>
        <end position="594"/>
    </location>
</feature>
<dbReference type="PANTHER" id="PTHR11819">
    <property type="entry name" value="SOLUTE CARRIER FAMILY 5"/>
    <property type="match status" value="1"/>
</dbReference>
<feature type="transmembrane region" description="Helical" evidence="10">
    <location>
        <begin position="197"/>
        <end position="223"/>
    </location>
</feature>
<evidence type="ECO:0000256" key="7">
    <source>
        <dbReference type="ARBA" id="ARBA00023201"/>
    </source>
</evidence>
<dbReference type="NCBIfam" id="NF007790">
    <property type="entry name" value="PRK10484.1"/>
    <property type="match status" value="1"/>
</dbReference>
<feature type="transmembrane region" description="Helical" evidence="10">
    <location>
        <begin position="243"/>
        <end position="263"/>
    </location>
</feature>
<keyword evidence="4 10" id="KW-1133">Transmembrane helix</keyword>
<feature type="region of interest" description="Disordered" evidence="9">
    <location>
        <begin position="569"/>
        <end position="594"/>
    </location>
</feature>
<dbReference type="NCBIfam" id="TIGR00813">
    <property type="entry name" value="sss"/>
    <property type="match status" value="1"/>
</dbReference>
<evidence type="ECO:0000256" key="5">
    <source>
        <dbReference type="ARBA" id="ARBA00023053"/>
    </source>
</evidence>
<dbReference type="EMBL" id="RPOH01000021">
    <property type="protein sequence ID" value="RPH29245.1"/>
    <property type="molecule type" value="Genomic_DNA"/>
</dbReference>
<proteinExistence type="inferred from homology"/>
<evidence type="ECO:0000256" key="8">
    <source>
        <dbReference type="RuleBase" id="RU362091"/>
    </source>
</evidence>
<feature type="transmembrane region" description="Helical" evidence="10">
    <location>
        <begin position="78"/>
        <end position="100"/>
    </location>
</feature>
<sequence>MAMILVTLSTFFLFLIIVALYSYQKTKGISESGVEGFFLAGRGLSGYFIAGSLLLSNLSAEQLVGLNGNAYKFDISGMAWESTAAVATIAMAIFFLPRYLRRGITTMPQFLEERFDVNTRRMVSIMLLIGYAIMANPCSLYLGSITMDSMFSFHDSLNISYPWAIAILSLVMGIVGGLYATAGGLKAVAVSDTISGVILLLAALLIPILGLVMLGDGSFLAGAKTLLRNNPAQLNAIGSSGSSVPFSTIFTGMLCANLFYWCTNQMIIQRTLGAKSLAESQKGVLLAGAIKLLVPVVMVLPGLIALNLFGNNLTHGDFAYPMLVKTVLPWWLIGMFAAAIFGTVISHFNSIINSSATLFVIDLYGPLTGCTDEKKLVRVGKIASIAFSLVSIAIAPLLLNTPNGIFDLMRRFTGFYSIPIIAIILIGFLNRQVPASAAKFALVFHIIAYSIYTFSGLDKVLPIHYIHMMGILFVVEISIMLIIGKIKPRKDYQPALRPASIPMEKWRYANTASVMMLATLVSLYVTLSPLGIANTAGIPDSYPLLIAAIWFFAVILISWLKKRDGQTKNRATHMEPETKVSYHNASEITTSSKT</sequence>
<dbReference type="InterPro" id="IPR038377">
    <property type="entry name" value="Na/Glc_symporter_sf"/>
</dbReference>
<comment type="subcellular location">
    <subcellularLocation>
        <location evidence="1">Membrane</location>
        <topology evidence="1">Multi-pass membrane protein</topology>
    </subcellularLocation>
</comment>
<dbReference type="AlphaFoldDB" id="A0A3N5DKS1"/>
<keyword evidence="7" id="KW-0813">Transport</keyword>
<feature type="transmembrane region" description="Helical" evidence="10">
    <location>
        <begin position="284"/>
        <end position="308"/>
    </location>
</feature>
<feature type="transmembrane region" description="Helical" evidence="10">
    <location>
        <begin position="6"/>
        <end position="24"/>
    </location>
</feature>
<dbReference type="PANTHER" id="PTHR11819:SF195">
    <property type="entry name" value="SODIUM_GLUCOSE COTRANSPORTER 4"/>
    <property type="match status" value="1"/>
</dbReference>
<organism evidence="11 12">
    <name type="scientific">Buttiauxella warmboldiae</name>
    <dbReference type="NCBI Taxonomy" id="82993"/>
    <lineage>
        <taxon>Bacteria</taxon>
        <taxon>Pseudomonadati</taxon>
        <taxon>Pseudomonadota</taxon>
        <taxon>Gammaproteobacteria</taxon>
        <taxon>Enterobacterales</taxon>
        <taxon>Enterobacteriaceae</taxon>
        <taxon>Buttiauxella</taxon>
    </lineage>
</organism>
<dbReference type="Gene3D" id="1.20.1730.10">
    <property type="entry name" value="Sodium/glucose cotransporter"/>
    <property type="match status" value="1"/>
</dbReference>
<evidence type="ECO:0000256" key="3">
    <source>
        <dbReference type="ARBA" id="ARBA00022692"/>
    </source>
</evidence>
<evidence type="ECO:0000256" key="1">
    <source>
        <dbReference type="ARBA" id="ARBA00004141"/>
    </source>
</evidence>
<feature type="transmembrane region" description="Helical" evidence="10">
    <location>
        <begin position="542"/>
        <end position="560"/>
    </location>
</feature>
<feature type="compositionally biased region" description="Basic and acidic residues" evidence="9">
    <location>
        <begin position="569"/>
        <end position="580"/>
    </location>
</feature>
<dbReference type="InterPro" id="IPR001734">
    <property type="entry name" value="Na/solute_symporter"/>
</dbReference>
<feature type="transmembrane region" description="Helical" evidence="10">
    <location>
        <begin position="463"/>
        <end position="486"/>
    </location>
</feature>
<dbReference type="RefSeq" id="WP_124023316.1">
    <property type="nucleotide sequence ID" value="NZ_RPOH01000021.1"/>
</dbReference>
<evidence type="ECO:0000256" key="6">
    <source>
        <dbReference type="ARBA" id="ARBA00023136"/>
    </source>
</evidence>
<comment type="caution">
    <text evidence="11">The sequence shown here is derived from an EMBL/GenBank/DDBJ whole genome shotgun (WGS) entry which is preliminary data.</text>
</comment>
<feature type="transmembrane region" description="Helical" evidence="10">
    <location>
        <begin position="382"/>
        <end position="399"/>
    </location>
</feature>
<keyword evidence="6 10" id="KW-0472">Membrane</keyword>
<dbReference type="Pfam" id="PF00474">
    <property type="entry name" value="SSF"/>
    <property type="match status" value="1"/>
</dbReference>
<dbReference type="GO" id="GO:0005886">
    <property type="term" value="C:plasma membrane"/>
    <property type="evidence" value="ECO:0007669"/>
    <property type="project" value="TreeGrafter"/>
</dbReference>
<feature type="transmembrane region" description="Helical" evidence="10">
    <location>
        <begin position="507"/>
        <end position="527"/>
    </location>
</feature>
<dbReference type="GO" id="GO:0005412">
    <property type="term" value="F:D-glucose:sodium symporter activity"/>
    <property type="evidence" value="ECO:0007669"/>
    <property type="project" value="TreeGrafter"/>
</dbReference>
<feature type="transmembrane region" description="Helical" evidence="10">
    <location>
        <begin position="437"/>
        <end position="457"/>
    </location>
</feature>
<keyword evidence="3 10" id="KW-0812">Transmembrane</keyword>
<evidence type="ECO:0000313" key="11">
    <source>
        <dbReference type="EMBL" id="RPH29245.1"/>
    </source>
</evidence>